<organism evidence="3 4">
    <name type="scientific">Letharia columbiana</name>
    <dbReference type="NCBI Taxonomy" id="112416"/>
    <lineage>
        <taxon>Eukaryota</taxon>
        <taxon>Fungi</taxon>
        <taxon>Dikarya</taxon>
        <taxon>Ascomycota</taxon>
        <taxon>Pezizomycotina</taxon>
        <taxon>Lecanoromycetes</taxon>
        <taxon>OSLEUM clade</taxon>
        <taxon>Lecanoromycetidae</taxon>
        <taxon>Lecanorales</taxon>
        <taxon>Lecanorineae</taxon>
        <taxon>Parmeliaceae</taxon>
        <taxon>Letharia</taxon>
    </lineage>
</organism>
<evidence type="ECO:0000313" key="3">
    <source>
        <dbReference type="EMBL" id="KAF6229567.1"/>
    </source>
</evidence>
<reference evidence="3 4" key="1">
    <citation type="journal article" date="2020" name="Genomics">
        <title>Complete, high-quality genomes from long-read metagenomic sequencing of two wolf lichen thalli reveals enigmatic genome architecture.</title>
        <authorList>
            <person name="McKenzie S.K."/>
            <person name="Walston R.F."/>
            <person name="Allen J.L."/>
        </authorList>
    </citation>
    <scope>NUCLEOTIDE SEQUENCE [LARGE SCALE GENOMIC DNA]</scope>
    <source>
        <strain evidence="3">WasteWater2</strain>
    </source>
</reference>
<feature type="region of interest" description="Disordered" evidence="1">
    <location>
        <begin position="78"/>
        <end position="119"/>
    </location>
</feature>
<evidence type="ECO:0000256" key="2">
    <source>
        <dbReference type="SAM" id="SignalP"/>
    </source>
</evidence>
<protein>
    <recommendedName>
        <fullName evidence="5">PLC-like phosphodiesterase</fullName>
    </recommendedName>
</protein>
<gene>
    <name evidence="3" type="ORF">HO173_011422</name>
</gene>
<dbReference type="Proteomes" id="UP000578531">
    <property type="component" value="Unassembled WGS sequence"/>
</dbReference>
<dbReference type="Gene3D" id="3.20.20.190">
    <property type="entry name" value="Phosphatidylinositol (PI) phosphodiesterase"/>
    <property type="match status" value="1"/>
</dbReference>
<evidence type="ECO:0000256" key="1">
    <source>
        <dbReference type="SAM" id="MobiDB-lite"/>
    </source>
</evidence>
<dbReference type="OrthoDB" id="7984201at2759"/>
<dbReference type="RefSeq" id="XP_037159759.1">
    <property type="nucleotide sequence ID" value="XM_037313302.1"/>
</dbReference>
<accession>A0A8H6FJA8</accession>
<comment type="caution">
    <text evidence="3">The sequence shown here is derived from an EMBL/GenBank/DDBJ whole genome shotgun (WGS) entry which is preliminary data.</text>
</comment>
<sequence length="451" mass="48079">MLLLLPSTLLLAIEVSAQVASDIQLSGSITTGTSISNLGGDLLPTGSDVSYISYTTTSTLNGTTAIFQTTMAVANASSSSTSKQSTSTSLTLLQGSMRSSSTSSNGTMMGNSTASRTSASAIPTNTQACNNYPEFCSRKYSNITYVGAHNSPFVLPNNAASNQQLGVIDQLDDGIRMFETETHYNATTSTVSCCHTSCNLLDVGTVQSYLTNITGWIKTHPYDVVTILLSNSDLIGVGNYSAPIVNSGLSNYAYVPPQIPMNISSWPTLSDMILMGKRAVIFMDYNANQTEVPYILDEFSQMWETPFSPTNQSFPCTQQRPPNLSRQEAENRMYMANHNLNTEISLAGTSLLVPTTALINQTNALNGTGSLGLMANNCAAAWPNSPNFLLVDYYNQGSSPGSVFEVAAQHNNVTYSRACCGLVQSAAYPLRPSSLLLMTMGVLGALALLTS</sequence>
<feature type="chain" id="PRO_5034849752" description="PLC-like phosphodiesterase" evidence="2">
    <location>
        <begin position="18"/>
        <end position="451"/>
    </location>
</feature>
<dbReference type="InterPro" id="IPR017946">
    <property type="entry name" value="PLC-like_Pdiesterase_TIM-brl"/>
</dbReference>
<dbReference type="InterPro" id="IPR051057">
    <property type="entry name" value="PI-PLC_domain"/>
</dbReference>
<feature type="signal peptide" evidence="2">
    <location>
        <begin position="1"/>
        <end position="17"/>
    </location>
</feature>
<dbReference type="GO" id="GO:0008081">
    <property type="term" value="F:phosphoric diester hydrolase activity"/>
    <property type="evidence" value="ECO:0007669"/>
    <property type="project" value="InterPro"/>
</dbReference>
<dbReference type="EMBL" id="JACCJC010000071">
    <property type="protein sequence ID" value="KAF6229567.1"/>
    <property type="molecule type" value="Genomic_DNA"/>
</dbReference>
<dbReference type="Pfam" id="PF26146">
    <property type="entry name" value="PI-PLC_X"/>
    <property type="match status" value="1"/>
</dbReference>
<dbReference type="PANTHER" id="PTHR13593:SF140">
    <property type="entry name" value="PLC-LIKE PHOSPHODIESTERASE"/>
    <property type="match status" value="1"/>
</dbReference>
<dbReference type="PANTHER" id="PTHR13593">
    <property type="match status" value="1"/>
</dbReference>
<keyword evidence="2" id="KW-0732">Signal</keyword>
<keyword evidence="4" id="KW-1185">Reference proteome</keyword>
<evidence type="ECO:0008006" key="5">
    <source>
        <dbReference type="Google" id="ProtNLM"/>
    </source>
</evidence>
<evidence type="ECO:0000313" key="4">
    <source>
        <dbReference type="Proteomes" id="UP000578531"/>
    </source>
</evidence>
<proteinExistence type="predicted"/>
<dbReference type="SUPFAM" id="SSF51695">
    <property type="entry name" value="PLC-like phosphodiesterases"/>
    <property type="match status" value="1"/>
</dbReference>
<dbReference type="GO" id="GO:0006629">
    <property type="term" value="P:lipid metabolic process"/>
    <property type="evidence" value="ECO:0007669"/>
    <property type="project" value="InterPro"/>
</dbReference>
<dbReference type="AlphaFoldDB" id="A0A8H6FJA8"/>
<dbReference type="GeneID" id="59293064"/>
<name>A0A8H6FJA8_9LECA</name>
<feature type="compositionally biased region" description="Low complexity" evidence="1">
    <location>
        <begin position="78"/>
        <end position="113"/>
    </location>
</feature>